<dbReference type="CDD" id="cd04723">
    <property type="entry name" value="HisA_HisF"/>
    <property type="match status" value="1"/>
</dbReference>
<dbReference type="EC" id="5.3.1.16" evidence="7"/>
<keyword evidence="7" id="KW-0150">Chloroplast</keyword>
<keyword evidence="5 7" id="KW-0413">Isomerase</keyword>
<comment type="caution">
    <text evidence="8">The sequence shown here is derived from an EMBL/GenBank/DDBJ whole genome shotgun (WGS) entry which is preliminary data.</text>
</comment>
<evidence type="ECO:0000256" key="1">
    <source>
        <dbReference type="ARBA" id="ARBA00005133"/>
    </source>
</evidence>
<dbReference type="Proteomes" id="UP001314263">
    <property type="component" value="Unassembled WGS sequence"/>
</dbReference>
<protein>
    <recommendedName>
        <fullName evidence="7">1-(5-phosphoribosyl)-5-[(5-phosphoribosylamino)methylideneamino] imidazole-4-carboxamide isomerase HISN3, chloroplastic</fullName>
        <ecNumber evidence="7">5.3.1.16</ecNumber>
    </recommendedName>
    <alternativeName>
        <fullName evidence="7">5-proFAR isomerase</fullName>
    </alternativeName>
    <alternativeName>
        <fullName evidence="7">Phosphoribosylformimino-5-aminoimidazole carboxamide ribotide isomerase</fullName>
    </alternativeName>
</protein>
<dbReference type="NCBIfam" id="TIGR02129">
    <property type="entry name" value="hisA_euk"/>
    <property type="match status" value="1"/>
</dbReference>
<dbReference type="PANTHER" id="PTHR43090">
    <property type="entry name" value="1-(5-PHOSPHORIBOSYL)-5-[(5-PHOSPHORIBOSYLAMINO)METHYLIDENEAMINO] IMIDAZOLE-4-CARBOXAMIDE ISOMERASE"/>
    <property type="match status" value="1"/>
</dbReference>
<dbReference type="InterPro" id="IPR011060">
    <property type="entry name" value="RibuloseP-bd_barrel"/>
</dbReference>
<evidence type="ECO:0000256" key="7">
    <source>
        <dbReference type="RuleBase" id="RU364022"/>
    </source>
</evidence>
<dbReference type="GO" id="GO:0009507">
    <property type="term" value="C:chloroplast"/>
    <property type="evidence" value="ECO:0007669"/>
    <property type="project" value="UniProtKB-SubCell"/>
</dbReference>
<keyword evidence="4 6" id="KW-0368">Histidine biosynthesis</keyword>
<reference evidence="8 9" key="1">
    <citation type="submission" date="2023-10" db="EMBL/GenBank/DDBJ databases">
        <authorList>
            <person name="Maclean D."/>
            <person name="Macfadyen A."/>
        </authorList>
    </citation>
    <scope>NUCLEOTIDE SEQUENCE [LARGE SCALE GENOMIC DNA]</scope>
</reference>
<proteinExistence type="inferred from homology"/>
<keyword evidence="3 6" id="KW-0028">Amino-acid biosynthesis</keyword>
<evidence type="ECO:0000256" key="6">
    <source>
        <dbReference type="RuleBase" id="RU003657"/>
    </source>
</evidence>
<dbReference type="GO" id="GO:0000105">
    <property type="term" value="P:L-histidine biosynthetic process"/>
    <property type="evidence" value="ECO:0007669"/>
    <property type="project" value="UniProtKB-KW"/>
</dbReference>
<keyword evidence="7" id="KW-0934">Plastid</keyword>
<name>A0AAV1I772_9CHLO</name>
<evidence type="ECO:0000256" key="5">
    <source>
        <dbReference type="ARBA" id="ARBA00023235"/>
    </source>
</evidence>
<accession>A0AAV1I772</accession>
<comment type="similarity">
    <text evidence="2 6">Belongs to the HisA/HisF family.</text>
</comment>
<evidence type="ECO:0000256" key="3">
    <source>
        <dbReference type="ARBA" id="ARBA00022605"/>
    </source>
</evidence>
<evidence type="ECO:0000313" key="8">
    <source>
        <dbReference type="EMBL" id="CAK0782592.1"/>
    </source>
</evidence>
<evidence type="ECO:0000256" key="4">
    <source>
        <dbReference type="ARBA" id="ARBA00023102"/>
    </source>
</evidence>
<evidence type="ECO:0000256" key="2">
    <source>
        <dbReference type="ARBA" id="ARBA00009667"/>
    </source>
</evidence>
<dbReference type="AlphaFoldDB" id="A0AAV1I772"/>
<dbReference type="Pfam" id="PF00977">
    <property type="entry name" value="His_biosynth"/>
    <property type="match status" value="1"/>
</dbReference>
<evidence type="ECO:0000313" key="9">
    <source>
        <dbReference type="Proteomes" id="UP001314263"/>
    </source>
</evidence>
<dbReference type="InterPro" id="IPR006062">
    <property type="entry name" value="His_biosynth"/>
</dbReference>
<sequence>MTAALGASSCSIGACCIEGGGPFSGCSLGLAYRRRLQSRPQRAPEHCRICAAAFRPCIDIHQGRVKQIVGSSLKDLPKLRDEAGEDTLVVNFDTDLKSTFFAKLYQHSGLKGGHIVMLGADEDSRYAAFEALMAYPGGLQLGGGVTSDNAADFLNAGASHVIITSFVFREGRLEEDRLKHLVQQIGKQRLVLDLSCRKRDGKYYVVTDRWQRFSEFIVNAETLSSLAESCTEFLVHGVDVEGKQLGIDEELVALLGASSPLPVTYAGGVRSLDDLERVKIAGNGRVDITVGSALDIFGGKLPYAEVLAWHRHQEQALSH</sequence>
<keyword evidence="9" id="KW-1185">Reference proteome</keyword>
<comment type="catalytic activity">
    <reaction evidence="7">
        <text>1-(5-phospho-beta-D-ribosyl)-5-[(5-phospho-beta-D-ribosylamino)methylideneamino]imidazole-4-carboxamide = 5-[(5-phospho-1-deoxy-D-ribulos-1-ylimino)methylamino]-1-(5-phospho-beta-D-ribosyl)imidazole-4-carboxamide</text>
        <dbReference type="Rhea" id="RHEA:15469"/>
        <dbReference type="ChEBI" id="CHEBI:58435"/>
        <dbReference type="ChEBI" id="CHEBI:58525"/>
        <dbReference type="EC" id="5.3.1.16"/>
    </reaction>
</comment>
<dbReference type="PANTHER" id="PTHR43090:SF2">
    <property type="entry name" value="1-(5-PHOSPHORIBOSYL)-5-[(5-PHOSPHORIBOSYLAMINO)METHYLIDENEAMINO] IMIDAZOLE-4-CARBOXAMIDE ISOMERASE"/>
    <property type="match status" value="1"/>
</dbReference>
<comment type="pathway">
    <text evidence="1 7">Amino-acid biosynthesis; L-histidine biosynthesis; L-histidine from 5-phospho-alpha-D-ribose 1-diphosphate: step 4/9.</text>
</comment>
<comment type="subcellular location">
    <subcellularLocation>
        <location evidence="7">Plastid</location>
        <location evidence="7">Chloroplast</location>
    </subcellularLocation>
</comment>
<dbReference type="EMBL" id="CAUYUE010000007">
    <property type="protein sequence ID" value="CAK0782592.1"/>
    <property type="molecule type" value="Genomic_DNA"/>
</dbReference>
<dbReference type="InterPro" id="IPR011858">
    <property type="entry name" value="His6/HISN3"/>
</dbReference>
<dbReference type="Gene3D" id="3.20.20.70">
    <property type="entry name" value="Aldolase class I"/>
    <property type="match status" value="1"/>
</dbReference>
<organism evidence="8 9">
    <name type="scientific">Coccomyxa viridis</name>
    <dbReference type="NCBI Taxonomy" id="1274662"/>
    <lineage>
        <taxon>Eukaryota</taxon>
        <taxon>Viridiplantae</taxon>
        <taxon>Chlorophyta</taxon>
        <taxon>core chlorophytes</taxon>
        <taxon>Trebouxiophyceae</taxon>
        <taxon>Trebouxiophyceae incertae sedis</taxon>
        <taxon>Coccomyxaceae</taxon>
        <taxon>Coccomyxa</taxon>
    </lineage>
</organism>
<dbReference type="SUPFAM" id="SSF51366">
    <property type="entry name" value="Ribulose-phoshate binding barrel"/>
    <property type="match status" value="1"/>
</dbReference>
<dbReference type="GO" id="GO:0000162">
    <property type="term" value="P:L-tryptophan biosynthetic process"/>
    <property type="evidence" value="ECO:0007669"/>
    <property type="project" value="TreeGrafter"/>
</dbReference>
<dbReference type="InterPro" id="IPR013785">
    <property type="entry name" value="Aldolase_TIM"/>
</dbReference>
<gene>
    <name evidence="8" type="primary">HISN3</name>
    <name evidence="8" type="ORF">CVIRNUC_005797</name>
</gene>
<dbReference type="InterPro" id="IPR044524">
    <property type="entry name" value="Isoase_HisA-like"/>
</dbReference>
<dbReference type="GO" id="GO:0003949">
    <property type="term" value="F:1-(5-phosphoribosyl)-5-[(5-phosphoribosylamino)methylideneamino]imidazole-4-carboxamide isomerase activity"/>
    <property type="evidence" value="ECO:0007669"/>
    <property type="project" value="UniProtKB-EC"/>
</dbReference>